<reference evidence="1 2" key="1">
    <citation type="submission" date="2017-02" db="EMBL/GenBank/DDBJ databases">
        <authorList>
            <person name="Peterson S.W."/>
        </authorList>
    </citation>
    <scope>NUCLEOTIDE SEQUENCE [LARGE SCALE GENOMIC DNA]</scope>
    <source>
        <strain evidence="1 2">S285</strain>
    </source>
</reference>
<organism evidence="1 2">
    <name type="scientific">Methylocystis bryophila</name>
    <dbReference type="NCBI Taxonomy" id="655015"/>
    <lineage>
        <taxon>Bacteria</taxon>
        <taxon>Pseudomonadati</taxon>
        <taxon>Pseudomonadota</taxon>
        <taxon>Alphaproteobacteria</taxon>
        <taxon>Hyphomicrobiales</taxon>
        <taxon>Methylocystaceae</taxon>
        <taxon>Methylocystis</taxon>
    </lineage>
</organism>
<gene>
    <name evidence="1" type="ORF">B1812_11200</name>
</gene>
<dbReference type="RefSeq" id="WP_085771658.1">
    <property type="nucleotide sequence ID" value="NZ_AP027149.1"/>
</dbReference>
<name>A0A1W6MVA5_9HYPH</name>
<evidence type="ECO:0000313" key="1">
    <source>
        <dbReference type="EMBL" id="ARN81543.1"/>
    </source>
</evidence>
<dbReference type="AlphaFoldDB" id="A0A1W6MVA5"/>
<sequence length="92" mass="10040">MPLQKVEAKVERQAGCFAFPMRVAGSDQTVEVIIPDVVATTLGWPADEMLRVEVEAGRTTLEALASEKFDQGFASPDGKLMVALNDVVRFDE</sequence>
<protein>
    <submittedName>
        <fullName evidence="1">Uncharacterized protein</fullName>
    </submittedName>
</protein>
<dbReference type="OrthoDB" id="8471675at2"/>
<dbReference type="EMBL" id="CP019948">
    <property type="protein sequence ID" value="ARN81543.1"/>
    <property type="molecule type" value="Genomic_DNA"/>
</dbReference>
<dbReference type="Proteomes" id="UP000193978">
    <property type="component" value="Chromosome"/>
</dbReference>
<keyword evidence="2" id="KW-1185">Reference proteome</keyword>
<proteinExistence type="predicted"/>
<dbReference type="KEGG" id="mbry:B1812_11200"/>
<evidence type="ECO:0000313" key="2">
    <source>
        <dbReference type="Proteomes" id="UP000193978"/>
    </source>
</evidence>
<accession>A0A1W6MVA5</accession>